<proteinExistence type="predicted"/>
<dbReference type="PANTHER" id="PTHR40635:SF1">
    <property type="match status" value="1"/>
</dbReference>
<dbReference type="EMBL" id="NJEU01000022">
    <property type="protein sequence ID" value="PHH83228.1"/>
    <property type="molecule type" value="Genomic_DNA"/>
</dbReference>
<sequence length="268" mass="30755">MAPVRRYLRITKHSALECRIYLDNPALVQSWLLHPRYMVLPRVMDSIRPLVLPKLREEKERSKKRSTRKKGIKDVVVQDDFEVSVFLTETNTRHSLLVKHKEFREKAHSRLQSNSTRMIDEANQVHINIEPESDDDNRRLEDIPAAGPPRRSKRRRNAEMDNAGEPSDERQVIHVDSDDEPAPKRTRGPSNSNSDDDNDDNDDKKKLAMDISYQGFSIYGRVLCLVVKRRDAKVQPTGAGTKAPKTSCQGQASMENWISSTQKPSDEE</sequence>
<dbReference type="AlphaFoldDB" id="A0A2C5YYQ2"/>
<organism evidence="2 3">
    <name type="scientific">Ophiocordyceps australis</name>
    <dbReference type="NCBI Taxonomy" id="1399860"/>
    <lineage>
        <taxon>Eukaryota</taxon>
        <taxon>Fungi</taxon>
        <taxon>Dikarya</taxon>
        <taxon>Ascomycota</taxon>
        <taxon>Pezizomycotina</taxon>
        <taxon>Sordariomycetes</taxon>
        <taxon>Hypocreomycetidae</taxon>
        <taxon>Hypocreales</taxon>
        <taxon>Ophiocordycipitaceae</taxon>
        <taxon>Ophiocordyceps</taxon>
    </lineage>
</organism>
<evidence type="ECO:0000256" key="1">
    <source>
        <dbReference type="SAM" id="MobiDB-lite"/>
    </source>
</evidence>
<name>A0A2C5YYQ2_9HYPO</name>
<dbReference type="OrthoDB" id="5374757at2759"/>
<reference evidence="2 3" key="1">
    <citation type="submission" date="2017-06" db="EMBL/GenBank/DDBJ databases">
        <title>Ant-infecting Ophiocordyceps genomes reveal a high diversity of potential behavioral manipulation genes and a possible major role for enterotoxins.</title>
        <authorList>
            <person name="De Bekker C."/>
            <person name="Evans H.C."/>
            <person name="Brachmann A."/>
            <person name="Hughes D.P."/>
        </authorList>
    </citation>
    <scope>NUCLEOTIDE SEQUENCE [LARGE SCALE GENOMIC DNA]</scope>
    <source>
        <strain evidence="2 3">1348a</strain>
    </source>
</reference>
<feature type="region of interest" description="Disordered" evidence="1">
    <location>
        <begin position="233"/>
        <end position="268"/>
    </location>
</feature>
<keyword evidence="3" id="KW-1185">Reference proteome</keyword>
<protein>
    <submittedName>
        <fullName evidence="2">Uncharacterized protein</fullName>
    </submittedName>
</protein>
<gene>
    <name evidence="2" type="ORF">CDD82_3000</name>
</gene>
<accession>A0A2C5YYQ2</accession>
<feature type="region of interest" description="Disordered" evidence="1">
    <location>
        <begin position="129"/>
        <end position="204"/>
    </location>
</feature>
<comment type="caution">
    <text evidence="2">The sequence shown here is derived from an EMBL/GenBank/DDBJ whole genome shotgun (WGS) entry which is preliminary data.</text>
</comment>
<evidence type="ECO:0000313" key="2">
    <source>
        <dbReference type="EMBL" id="PHH83228.1"/>
    </source>
</evidence>
<evidence type="ECO:0000313" key="3">
    <source>
        <dbReference type="Proteomes" id="UP000224854"/>
    </source>
</evidence>
<dbReference type="Proteomes" id="UP000224854">
    <property type="component" value="Unassembled WGS sequence"/>
</dbReference>
<dbReference type="PANTHER" id="PTHR40635">
    <property type="match status" value="1"/>
</dbReference>
<feature type="compositionally biased region" description="Basic and acidic residues" evidence="1">
    <location>
        <begin position="167"/>
        <end position="176"/>
    </location>
</feature>
<feature type="compositionally biased region" description="Polar residues" evidence="1">
    <location>
        <begin position="244"/>
        <end position="268"/>
    </location>
</feature>